<comment type="caution">
    <text evidence="1">The sequence shown here is derived from an EMBL/GenBank/DDBJ whole genome shotgun (WGS) entry which is preliminary data.</text>
</comment>
<proteinExistence type="predicted"/>
<reference evidence="1" key="1">
    <citation type="journal article" date="2021" name="PeerJ">
        <title>Extensive microbial diversity within the chicken gut microbiome revealed by metagenomics and culture.</title>
        <authorList>
            <person name="Gilroy R."/>
            <person name="Ravi A."/>
            <person name="Getino M."/>
            <person name="Pursley I."/>
            <person name="Horton D.L."/>
            <person name="Alikhan N.F."/>
            <person name="Baker D."/>
            <person name="Gharbi K."/>
            <person name="Hall N."/>
            <person name="Watson M."/>
            <person name="Adriaenssens E.M."/>
            <person name="Foster-Nyarko E."/>
            <person name="Jarju S."/>
            <person name="Secka A."/>
            <person name="Antonio M."/>
            <person name="Oren A."/>
            <person name="Chaudhuri R.R."/>
            <person name="La Ragione R."/>
            <person name="Hildebrand F."/>
            <person name="Pallen M.J."/>
        </authorList>
    </citation>
    <scope>NUCLEOTIDE SEQUENCE</scope>
    <source>
        <strain evidence="1">G3-2149</strain>
    </source>
</reference>
<protein>
    <submittedName>
        <fullName evidence="1">Uncharacterized protein</fullName>
    </submittedName>
</protein>
<gene>
    <name evidence="1" type="ORF">H9789_13910</name>
</gene>
<accession>A0A9E2LCM7</accession>
<name>A0A9E2LCM7_9BACT</name>
<evidence type="ECO:0000313" key="2">
    <source>
        <dbReference type="Proteomes" id="UP000823865"/>
    </source>
</evidence>
<sequence>MRTPAEVPDVYLKDYFVTFDAFSSACTLELVDTETNETVYNQVIPAGSTSCLLPSTLKGRYLMRFVFENVVYWGYIDL</sequence>
<organism evidence="1 2">
    <name type="scientific">Candidatus Paraprevotella stercoravium</name>
    <dbReference type="NCBI Taxonomy" id="2838725"/>
    <lineage>
        <taxon>Bacteria</taxon>
        <taxon>Pseudomonadati</taxon>
        <taxon>Bacteroidota</taxon>
        <taxon>Bacteroidia</taxon>
        <taxon>Bacteroidales</taxon>
        <taxon>Prevotellaceae</taxon>
        <taxon>Paraprevotella</taxon>
    </lineage>
</organism>
<reference evidence="1" key="2">
    <citation type="submission" date="2021-04" db="EMBL/GenBank/DDBJ databases">
        <authorList>
            <person name="Gilroy R."/>
        </authorList>
    </citation>
    <scope>NUCLEOTIDE SEQUENCE</scope>
    <source>
        <strain evidence="1">G3-2149</strain>
    </source>
</reference>
<dbReference type="EMBL" id="JAHLFU010000296">
    <property type="protein sequence ID" value="MBU3854880.1"/>
    <property type="molecule type" value="Genomic_DNA"/>
</dbReference>
<dbReference type="AlphaFoldDB" id="A0A9E2LCM7"/>
<evidence type="ECO:0000313" key="1">
    <source>
        <dbReference type="EMBL" id="MBU3854880.1"/>
    </source>
</evidence>
<dbReference type="Proteomes" id="UP000823865">
    <property type="component" value="Unassembled WGS sequence"/>
</dbReference>